<feature type="transmembrane region" description="Helical" evidence="1">
    <location>
        <begin position="429"/>
        <end position="447"/>
    </location>
</feature>
<dbReference type="GO" id="GO:0016787">
    <property type="term" value="F:hydrolase activity"/>
    <property type="evidence" value="ECO:0007669"/>
    <property type="project" value="InterPro"/>
</dbReference>
<evidence type="ECO:0000256" key="2">
    <source>
        <dbReference type="SAM" id="SignalP"/>
    </source>
</evidence>
<keyword evidence="2" id="KW-0732">Signal</keyword>
<evidence type="ECO:0000313" key="4">
    <source>
        <dbReference type="Proteomes" id="UP001153069"/>
    </source>
</evidence>
<dbReference type="Proteomes" id="UP001153069">
    <property type="component" value="Unassembled WGS sequence"/>
</dbReference>
<dbReference type="EMBL" id="CAICTM010000537">
    <property type="protein sequence ID" value="CAB9512489.1"/>
    <property type="molecule type" value="Genomic_DNA"/>
</dbReference>
<feature type="transmembrane region" description="Helical" evidence="1">
    <location>
        <begin position="756"/>
        <end position="774"/>
    </location>
</feature>
<comment type="caution">
    <text evidence="3">The sequence shown here is derived from an EMBL/GenBank/DDBJ whole genome shotgun (WGS) entry which is preliminary data.</text>
</comment>
<accession>A0A9N8E4E3</accession>
<evidence type="ECO:0000256" key="1">
    <source>
        <dbReference type="SAM" id="Phobius"/>
    </source>
</evidence>
<name>A0A9N8E4E3_9STRA</name>
<dbReference type="InterPro" id="IPR004963">
    <property type="entry name" value="PAE/NOTUM"/>
</dbReference>
<protein>
    <submittedName>
        <fullName evidence="3">Pectinacetylesterase</fullName>
    </submittedName>
</protein>
<feature type="transmembrane region" description="Helical" evidence="1">
    <location>
        <begin position="618"/>
        <end position="649"/>
    </location>
</feature>
<proteinExistence type="predicted"/>
<sequence>MVLYFDGLAVLTTAALLLLPTHAAVYCDENSYPAGSTKASKLVPNTFHKLCPSTSSLGEPSCGDGTPFAFYYSSPVRRRSSNKILLEFLGGGACWNADTCGNQADMLTFPYIFDDLTGLSCSEIQAGLDENGGMYQGDGDLPLNMLCAQTMGGEYGDDPVVDFREYHTIIVPYCTQDTHMGSKTVDYGNNDDDGGQIVHHKGAHNTMAVLEWIYDNFPHPEHIAITGCSAGATVLPLVYDLLFHHYNRFKTGGKRTTSLSTVLDSPVFLTPENFLQYGLPNWNVEPMMKKVRFNFDKYSHSEEFSTKLMEHVLKRGYRKNQWGVISHTQDPVSYEYFTEMSGYNNRRRRRLDDGNNYYYGNQDDWWTELSTSINSIVKKHRNVDSFYMEAEAHCSFGLYYGITTGGENFRKWASNILKSRKSLSPSASGWFWASLLVAVSLIGATGYHQRRRAALGTTEGEYSDGNQDSDGMIMHSNIRARKTLRTKLKENLQKLAATIAFFLDKAPVTIAYGAAVTITFVGSMTWNGIEDIVYNPSIGPSATTLSAFGINNPTLVVYRHQILRVLITSTFLCSGVITYLMVMYSLVSCMRRMEKAMSALPTSTASTNRRFQFASSSFFQLAVLISIGCNILYACTVSGASCSSMALILGLQTFSTVMHRYHQQKAFPSLRGITGVFFVFTSLFLPFNSWVMMLYAIILGGGLAAGVYWVYSPPGTTPGMAGTVDQTHESYTTYSEDNNSLDMPNKVTLLRKQRPFKAYLFLLVVLFTCLVMRIRKPKRMFEQPFLTGCELVYTTHVDEIMNSEVAGQFAGQYNGQAAQNGDQERQLGDDDDAAGYDEEYMCAQFCVPHLVSRPLIWGANIYTGFDVTRGWCEEVGYSQHIADKTFSYKKIKKYSVEVELYFDDNYALYDDDDH</sequence>
<dbReference type="PANTHER" id="PTHR21562">
    <property type="entry name" value="NOTUM-RELATED"/>
    <property type="match status" value="1"/>
</dbReference>
<keyword evidence="4" id="KW-1185">Reference proteome</keyword>
<feature type="transmembrane region" description="Helical" evidence="1">
    <location>
        <begin position="694"/>
        <end position="711"/>
    </location>
</feature>
<dbReference type="OrthoDB" id="2015280at2759"/>
<keyword evidence="1" id="KW-0812">Transmembrane</keyword>
<feature type="chain" id="PRO_5040150960" evidence="2">
    <location>
        <begin position="24"/>
        <end position="914"/>
    </location>
</feature>
<keyword evidence="1" id="KW-1133">Transmembrane helix</keyword>
<gene>
    <name evidence="3" type="ORF">SEMRO_538_G162700.1</name>
</gene>
<feature type="transmembrane region" description="Helical" evidence="1">
    <location>
        <begin position="562"/>
        <end position="587"/>
    </location>
</feature>
<dbReference type="AlphaFoldDB" id="A0A9N8E4E3"/>
<keyword evidence="1" id="KW-0472">Membrane</keyword>
<feature type="signal peptide" evidence="2">
    <location>
        <begin position="1"/>
        <end position="23"/>
    </location>
</feature>
<dbReference type="PANTHER" id="PTHR21562:SF83">
    <property type="entry name" value="PECTIN ACETYLESTERASE 4"/>
    <property type="match status" value="1"/>
</dbReference>
<feature type="transmembrane region" description="Helical" evidence="1">
    <location>
        <begin position="669"/>
        <end position="687"/>
    </location>
</feature>
<reference evidence="3" key="1">
    <citation type="submission" date="2020-06" db="EMBL/GenBank/DDBJ databases">
        <authorList>
            <consortium name="Plant Systems Biology data submission"/>
        </authorList>
    </citation>
    <scope>NUCLEOTIDE SEQUENCE</scope>
    <source>
        <strain evidence="3">D6</strain>
    </source>
</reference>
<feature type="transmembrane region" description="Helical" evidence="1">
    <location>
        <begin position="495"/>
        <end position="521"/>
    </location>
</feature>
<organism evidence="3 4">
    <name type="scientific">Seminavis robusta</name>
    <dbReference type="NCBI Taxonomy" id="568900"/>
    <lineage>
        <taxon>Eukaryota</taxon>
        <taxon>Sar</taxon>
        <taxon>Stramenopiles</taxon>
        <taxon>Ochrophyta</taxon>
        <taxon>Bacillariophyta</taxon>
        <taxon>Bacillariophyceae</taxon>
        <taxon>Bacillariophycidae</taxon>
        <taxon>Naviculales</taxon>
        <taxon>Naviculaceae</taxon>
        <taxon>Seminavis</taxon>
    </lineage>
</organism>
<evidence type="ECO:0000313" key="3">
    <source>
        <dbReference type="EMBL" id="CAB9512489.1"/>
    </source>
</evidence>